<dbReference type="GO" id="GO:0016788">
    <property type="term" value="F:hydrolase activity, acting on ester bonds"/>
    <property type="evidence" value="ECO:0007669"/>
    <property type="project" value="UniProtKB-ARBA"/>
</dbReference>
<evidence type="ECO:0000313" key="2">
    <source>
        <dbReference type="Proteomes" id="UP000193391"/>
    </source>
</evidence>
<reference evidence="1 2" key="1">
    <citation type="submission" date="2014-03" db="EMBL/GenBank/DDBJ databases">
        <title>The draft genome sequence of Thalassospira mesophila JCM 18969.</title>
        <authorList>
            <person name="Lai Q."/>
            <person name="Shao Z."/>
        </authorList>
    </citation>
    <scope>NUCLEOTIDE SEQUENCE [LARGE SCALE GENOMIC DNA]</scope>
    <source>
        <strain evidence="1 2">JCM 18969</strain>
    </source>
</reference>
<organism evidence="1 2">
    <name type="scientific">Thalassospira mesophila</name>
    <dbReference type="NCBI Taxonomy" id="1293891"/>
    <lineage>
        <taxon>Bacteria</taxon>
        <taxon>Pseudomonadati</taxon>
        <taxon>Pseudomonadota</taxon>
        <taxon>Alphaproteobacteria</taxon>
        <taxon>Rhodospirillales</taxon>
        <taxon>Thalassospiraceae</taxon>
        <taxon>Thalassospira</taxon>
    </lineage>
</organism>
<dbReference type="AlphaFoldDB" id="A0A1Y2L0Y8"/>
<keyword evidence="2" id="KW-1185">Reference proteome</keyword>
<name>A0A1Y2L0Y8_9PROT</name>
<proteinExistence type="predicted"/>
<evidence type="ECO:0008006" key="3">
    <source>
        <dbReference type="Google" id="ProtNLM"/>
    </source>
</evidence>
<dbReference type="InterPro" id="IPR036514">
    <property type="entry name" value="SGNH_hydro_sf"/>
</dbReference>
<dbReference type="Proteomes" id="UP000193391">
    <property type="component" value="Unassembled WGS sequence"/>
</dbReference>
<sequence length="310" mass="34111">MAFAGVVVAFAIGEGIIRIATANQQNYIIEMWRYAKLLKKQSADPAVGHDHIPNRTAMLENVAVRINSLGLRGPEPVKNAPHRVAIIGDSIAFGWGVPEDDTLRGHLVKLLPDSIDVINVGVGNRNIDQAVSQWIDLRNKIAADTLVIMVAPRATTSVSTKSAGWLVEHSALAAIGLTIFEQLSSGEYGPQALVDGYKKQWSSPEGKKIIKGAFDKLLKIKNKDKSNVIIIDVPEPHDFNDYKFNFMQQEIRSLSDKYGFEYVSTLSLLKGPPSSSYWVSDRDVHPNGKALKIMADATVGDIKLFYESNK</sequence>
<gene>
    <name evidence="1" type="ORF">TMES_09120</name>
</gene>
<dbReference type="EMBL" id="JFKA01000003">
    <property type="protein sequence ID" value="OSQ38891.1"/>
    <property type="molecule type" value="Genomic_DNA"/>
</dbReference>
<evidence type="ECO:0000313" key="1">
    <source>
        <dbReference type="EMBL" id="OSQ38891.1"/>
    </source>
</evidence>
<dbReference type="SUPFAM" id="SSF52266">
    <property type="entry name" value="SGNH hydrolase"/>
    <property type="match status" value="1"/>
</dbReference>
<dbReference type="Gene3D" id="3.40.50.1110">
    <property type="entry name" value="SGNH hydrolase"/>
    <property type="match status" value="1"/>
</dbReference>
<comment type="caution">
    <text evidence="1">The sequence shown here is derived from an EMBL/GenBank/DDBJ whole genome shotgun (WGS) entry which is preliminary data.</text>
</comment>
<accession>A0A1Y2L0Y8</accession>
<protein>
    <recommendedName>
        <fullName evidence="3">SGNH hydrolase-type esterase domain-containing protein</fullName>
    </recommendedName>
</protein>